<dbReference type="Gene3D" id="3.40.50.300">
    <property type="entry name" value="P-loop containing nucleotide triphosphate hydrolases"/>
    <property type="match status" value="1"/>
</dbReference>
<organism evidence="5 6">
    <name type="scientific">Oenococcus oeni</name>
    <name type="common">Leuconostoc oenos</name>
    <dbReference type="NCBI Taxonomy" id="1247"/>
    <lineage>
        <taxon>Bacteria</taxon>
        <taxon>Bacillati</taxon>
        <taxon>Bacillota</taxon>
        <taxon>Bacilli</taxon>
        <taxon>Lactobacillales</taxon>
        <taxon>Lactobacillaceae</taxon>
        <taxon>Oenococcus</taxon>
    </lineage>
</organism>
<dbReference type="InterPro" id="IPR003439">
    <property type="entry name" value="ABC_transporter-like_ATP-bd"/>
</dbReference>
<keyword evidence="5" id="KW-0378">Hydrolase</keyword>
<dbReference type="EMBL" id="WERV01000007">
    <property type="protein sequence ID" value="MDV7715783.1"/>
    <property type="molecule type" value="Genomic_DNA"/>
</dbReference>
<evidence type="ECO:0000259" key="3">
    <source>
        <dbReference type="PROSITE" id="PS50893"/>
    </source>
</evidence>
<dbReference type="EC" id="3.6.3.-" evidence="5"/>
<dbReference type="SUPFAM" id="SSF52540">
    <property type="entry name" value="P-loop containing nucleoside triphosphate hydrolases"/>
    <property type="match status" value="1"/>
</dbReference>
<evidence type="ECO:0000256" key="1">
    <source>
        <dbReference type="ARBA" id="ARBA00022741"/>
    </source>
</evidence>
<dbReference type="PANTHER" id="PTHR43038:SF3">
    <property type="entry name" value="ABC TRANSPORTER G FAMILY MEMBER 20 ISOFORM X1"/>
    <property type="match status" value="1"/>
</dbReference>
<reference evidence="5 6" key="1">
    <citation type="submission" date="2018-08" db="EMBL/GenBank/DDBJ databases">
        <authorList>
            <person name="Lorentzen P. G. S. M."/>
        </authorList>
    </citation>
    <scope>NUCLEOTIDE SEQUENCE [LARGE SCALE GENOMIC DNA]</scope>
    <source>
        <strain evidence="5 6">CRBO_1381</strain>
    </source>
</reference>
<keyword evidence="2 5" id="KW-0067">ATP-binding</keyword>
<dbReference type="GO" id="GO:0016887">
    <property type="term" value="F:ATP hydrolysis activity"/>
    <property type="evidence" value="ECO:0007669"/>
    <property type="project" value="InterPro"/>
</dbReference>
<dbReference type="InterPro" id="IPR003593">
    <property type="entry name" value="AAA+_ATPase"/>
</dbReference>
<dbReference type="Proteomes" id="UP000294726">
    <property type="component" value="Chromosome"/>
</dbReference>
<dbReference type="PROSITE" id="PS50893">
    <property type="entry name" value="ABC_TRANSPORTER_2"/>
    <property type="match status" value="1"/>
</dbReference>
<feature type="domain" description="ABC transporter" evidence="3">
    <location>
        <begin position="5"/>
        <end position="232"/>
    </location>
</feature>
<evidence type="ECO:0000313" key="5">
    <source>
        <dbReference type="EMBL" id="VDB97786.1"/>
    </source>
</evidence>
<evidence type="ECO:0000313" key="6">
    <source>
        <dbReference type="Proteomes" id="UP000294726"/>
    </source>
</evidence>
<dbReference type="PANTHER" id="PTHR43038">
    <property type="entry name" value="ATP-BINDING CASSETTE, SUB-FAMILY H, MEMBER 1"/>
    <property type="match status" value="1"/>
</dbReference>
<dbReference type="Pfam" id="PF00005">
    <property type="entry name" value="ABC_tran"/>
    <property type="match status" value="1"/>
</dbReference>
<name>A0A483BH10_OENOE</name>
<protein>
    <submittedName>
        <fullName evidence="4">ATP-binding cassette domain-containing protein</fullName>
    </submittedName>
    <submittedName>
        <fullName evidence="5">Nod factor export ATP-binding protein I</fullName>
        <ecNumber evidence="5">3.6.3.-</ecNumber>
    </submittedName>
</protein>
<sequence length="245" mass="27057">MTNVITLEKVSKSFGQNHVLKNISLQIKNGQLIGLIGPSGTGKTTMIAAILGMIKLDSGKITVLDKSMPNREVLGKIGYMAQSDALYTSLSGRENLRFFAGLMKQPGEILRDQIKRVSEIVDLQDSLDIRVSNYSGGMKRRLSLAIALLANSPIILLDEPTVGIDPELRVQVWAELRKLHKSGKTIIVTTHVMDEVEHVDRVLMLRNGQIIADDLPQKLESDYKVNSIEKVFIKAGEKNAHSSDL</sequence>
<evidence type="ECO:0000256" key="2">
    <source>
        <dbReference type="ARBA" id="ARBA00022840"/>
    </source>
</evidence>
<dbReference type="EMBL" id="LR031358">
    <property type="protein sequence ID" value="VDB97786.1"/>
    <property type="molecule type" value="Genomic_DNA"/>
</dbReference>
<proteinExistence type="predicted"/>
<dbReference type="InterPro" id="IPR027417">
    <property type="entry name" value="P-loop_NTPase"/>
</dbReference>
<dbReference type="SMART" id="SM00382">
    <property type="entry name" value="AAA"/>
    <property type="match status" value="1"/>
</dbReference>
<gene>
    <name evidence="4" type="ORF">GA838_08590</name>
    <name evidence="5" type="ORF">OENI_0708</name>
</gene>
<dbReference type="Proteomes" id="UP001281024">
    <property type="component" value="Unassembled WGS sequence"/>
</dbReference>
<dbReference type="GO" id="GO:0005524">
    <property type="term" value="F:ATP binding"/>
    <property type="evidence" value="ECO:0007669"/>
    <property type="project" value="UniProtKB-KW"/>
</dbReference>
<dbReference type="InterPro" id="IPR017871">
    <property type="entry name" value="ABC_transporter-like_CS"/>
</dbReference>
<dbReference type="AlphaFoldDB" id="A0A483BH10"/>
<keyword evidence="1" id="KW-0547">Nucleotide-binding</keyword>
<dbReference type="RefSeq" id="WP_002817380.1">
    <property type="nucleotide sequence ID" value="NZ_CP014324.1"/>
</dbReference>
<dbReference type="CDD" id="cd03230">
    <property type="entry name" value="ABC_DR_subfamily_A"/>
    <property type="match status" value="1"/>
</dbReference>
<dbReference type="PROSITE" id="PS00211">
    <property type="entry name" value="ABC_TRANSPORTER_1"/>
    <property type="match status" value="1"/>
</dbReference>
<accession>A0A483BH10</accession>
<reference evidence="4" key="2">
    <citation type="submission" date="2019-10" db="EMBL/GenBank/DDBJ databases">
        <title>Malate fermentation in French cider.</title>
        <authorList>
            <person name="Cousin F.J."/>
            <person name="Medina Fernandez S."/>
            <person name="Misery B."/>
            <person name="Laplace J.-M."/>
            <person name="Cretenet M."/>
        </authorList>
    </citation>
    <scope>NUCLEOTIDE SEQUENCE</scope>
    <source>
        <strain evidence="4">UCMA15129</strain>
    </source>
</reference>
<evidence type="ECO:0000313" key="4">
    <source>
        <dbReference type="EMBL" id="MDV7715783.1"/>
    </source>
</evidence>